<feature type="domain" description="Glycosyl transferase family 1" evidence="2">
    <location>
        <begin position="202"/>
        <end position="348"/>
    </location>
</feature>
<dbReference type="Pfam" id="PF00534">
    <property type="entry name" value="Glycos_transf_1"/>
    <property type="match status" value="1"/>
</dbReference>
<evidence type="ECO:0000259" key="2">
    <source>
        <dbReference type="Pfam" id="PF00534"/>
    </source>
</evidence>
<reference evidence="5" key="1">
    <citation type="journal article" date="2019" name="Int. J. Syst. Evol. Microbiol.">
        <title>The Global Catalogue of Microorganisms (GCM) 10K type strain sequencing project: providing services to taxonomists for standard genome sequencing and annotation.</title>
        <authorList>
            <consortium name="The Broad Institute Genomics Platform"/>
            <consortium name="The Broad Institute Genome Sequencing Center for Infectious Disease"/>
            <person name="Wu L."/>
            <person name="Ma J."/>
        </authorList>
    </citation>
    <scope>NUCLEOTIDE SEQUENCE [LARGE SCALE GENOMIC DNA]</scope>
    <source>
        <strain evidence="5">CCUG 60898</strain>
    </source>
</reference>
<evidence type="ECO:0000313" key="4">
    <source>
        <dbReference type="EMBL" id="MFD0976350.1"/>
    </source>
</evidence>
<evidence type="ECO:0000259" key="3">
    <source>
        <dbReference type="Pfam" id="PF13439"/>
    </source>
</evidence>
<dbReference type="InterPro" id="IPR001296">
    <property type="entry name" value="Glyco_trans_1"/>
</dbReference>
<accession>A0ABW3IF04</accession>
<keyword evidence="5" id="KW-1185">Reference proteome</keyword>
<dbReference type="GO" id="GO:0016757">
    <property type="term" value="F:glycosyltransferase activity"/>
    <property type="evidence" value="ECO:0007669"/>
    <property type="project" value="UniProtKB-KW"/>
</dbReference>
<dbReference type="RefSeq" id="WP_380737596.1">
    <property type="nucleotide sequence ID" value="NZ_JBHTJP010000032.1"/>
</dbReference>
<evidence type="ECO:0000313" key="5">
    <source>
        <dbReference type="Proteomes" id="UP001597100"/>
    </source>
</evidence>
<keyword evidence="4" id="KW-0328">Glycosyltransferase</keyword>
<evidence type="ECO:0000256" key="1">
    <source>
        <dbReference type="ARBA" id="ARBA00022679"/>
    </source>
</evidence>
<dbReference type="EC" id="2.4.-.-" evidence="4"/>
<keyword evidence="1 4" id="KW-0808">Transferase</keyword>
<dbReference type="PANTHER" id="PTHR46401">
    <property type="entry name" value="GLYCOSYLTRANSFERASE WBBK-RELATED"/>
    <property type="match status" value="1"/>
</dbReference>
<organism evidence="4 5">
    <name type="scientific">Salinimicrobium gaetbulicola</name>
    <dbReference type="NCBI Taxonomy" id="999702"/>
    <lineage>
        <taxon>Bacteria</taxon>
        <taxon>Pseudomonadati</taxon>
        <taxon>Bacteroidota</taxon>
        <taxon>Flavobacteriia</taxon>
        <taxon>Flavobacteriales</taxon>
        <taxon>Flavobacteriaceae</taxon>
        <taxon>Salinimicrobium</taxon>
    </lineage>
</organism>
<dbReference type="Proteomes" id="UP001597100">
    <property type="component" value="Unassembled WGS sequence"/>
</dbReference>
<dbReference type="EMBL" id="JBHTJP010000032">
    <property type="protein sequence ID" value="MFD0976350.1"/>
    <property type="molecule type" value="Genomic_DNA"/>
</dbReference>
<name>A0ABW3IF04_9FLAO</name>
<protein>
    <submittedName>
        <fullName evidence="4">Glycosyltransferase family 4 protein</fullName>
        <ecNumber evidence="4">2.4.-.-</ecNumber>
    </submittedName>
</protein>
<feature type="domain" description="Glycosyltransferase subfamily 4-like N-terminal" evidence="3">
    <location>
        <begin position="70"/>
        <end position="192"/>
    </location>
</feature>
<sequence>MKVFLIPSWHPTPDKPNWCNWIKPHIQLAKSVAEEVIILQVDQETNKSSDEIIELSKNHYYITSGEPKNRFHRNFFTYKKSLKKYNAKIEKLYQFAVRVHGKPDLIHAHVSMPAGYGAASLGSQHSIPVIVTEHFSGFFWDHKFPWRIGSYYFEMRSKINGFYTVSPGFKTEVENKTKIKVDDVFPNPINTELFSPEPYKNEENIIKFATTGNFGLRKGTDVLLKAFQSLPKSINWQLTIVGKRDSQNAFWNDLLNLLPQERLKLVEAVPQTGLREIYSQNDIFIVSSRIETANVSMLEAMACGCYVITSTINAPETLLTPEVATNYDNTAEGLRKAILSISQTKNLPARKDLRQFVLENYSREQLKPKLSGIYQSFVNTGGISKIKN</sequence>
<comment type="caution">
    <text evidence="4">The sequence shown here is derived from an EMBL/GenBank/DDBJ whole genome shotgun (WGS) entry which is preliminary data.</text>
</comment>
<dbReference type="Pfam" id="PF13439">
    <property type="entry name" value="Glyco_transf_4"/>
    <property type="match status" value="1"/>
</dbReference>
<dbReference type="PANTHER" id="PTHR46401:SF2">
    <property type="entry name" value="GLYCOSYLTRANSFERASE WBBK-RELATED"/>
    <property type="match status" value="1"/>
</dbReference>
<dbReference type="SUPFAM" id="SSF53756">
    <property type="entry name" value="UDP-Glycosyltransferase/glycogen phosphorylase"/>
    <property type="match status" value="1"/>
</dbReference>
<gene>
    <name evidence="4" type="ORF">ACFQ1G_06065</name>
</gene>
<dbReference type="Gene3D" id="3.40.50.2000">
    <property type="entry name" value="Glycogen Phosphorylase B"/>
    <property type="match status" value="2"/>
</dbReference>
<dbReference type="InterPro" id="IPR028098">
    <property type="entry name" value="Glyco_trans_4-like_N"/>
</dbReference>
<proteinExistence type="predicted"/>
<dbReference type="CDD" id="cd03801">
    <property type="entry name" value="GT4_PimA-like"/>
    <property type="match status" value="1"/>
</dbReference>